<comment type="caution">
    <text evidence="2">The sequence shown here is derived from an EMBL/GenBank/DDBJ whole genome shotgun (WGS) entry which is preliminary data.</text>
</comment>
<name>A0AAJ3LSJ5_PROHU</name>
<protein>
    <submittedName>
        <fullName evidence="2">HAD-superfamily subfamily IB hydrolase</fullName>
        <ecNumber evidence="2">3.1.3.-</ecNumber>
        <ecNumber evidence="2">3.1.3.41</ecNumber>
    </submittedName>
</protein>
<proteinExistence type="predicted"/>
<dbReference type="InterPro" id="IPR036412">
    <property type="entry name" value="HAD-like_sf"/>
</dbReference>
<dbReference type="InterPro" id="IPR050582">
    <property type="entry name" value="HAD-like_SerB"/>
</dbReference>
<evidence type="ECO:0000313" key="2">
    <source>
        <dbReference type="EMBL" id="OAT45123.1"/>
    </source>
</evidence>
<dbReference type="Pfam" id="PF12710">
    <property type="entry name" value="HAD"/>
    <property type="match status" value="1"/>
</dbReference>
<dbReference type="Gene3D" id="1.20.1440.100">
    <property type="entry name" value="SG protein - dephosphorylation function"/>
    <property type="match status" value="1"/>
</dbReference>
<dbReference type="CDD" id="cd02612">
    <property type="entry name" value="HAD_PGPPase"/>
    <property type="match status" value="1"/>
</dbReference>
<dbReference type="GO" id="GO:0005737">
    <property type="term" value="C:cytoplasm"/>
    <property type="evidence" value="ECO:0007669"/>
    <property type="project" value="TreeGrafter"/>
</dbReference>
<dbReference type="PANTHER" id="PTHR43344">
    <property type="entry name" value="PHOSPHOSERINE PHOSPHATASE"/>
    <property type="match status" value="1"/>
</dbReference>
<evidence type="ECO:0000256" key="1">
    <source>
        <dbReference type="ARBA" id="ARBA00022723"/>
    </source>
</evidence>
<keyword evidence="1" id="KW-0479">Metal-binding</keyword>
<dbReference type="GO" id="GO:0000287">
    <property type="term" value="F:magnesium ion binding"/>
    <property type="evidence" value="ECO:0007669"/>
    <property type="project" value="TreeGrafter"/>
</dbReference>
<dbReference type="InterPro" id="IPR023214">
    <property type="entry name" value="HAD_sf"/>
</dbReference>
<evidence type="ECO:0000313" key="3">
    <source>
        <dbReference type="Proteomes" id="UP000078250"/>
    </source>
</evidence>
<dbReference type="EC" id="3.1.3.-" evidence="2"/>
<keyword evidence="2" id="KW-0378">Hydrolase</keyword>
<dbReference type="AlphaFoldDB" id="A0AAJ3LSJ5"/>
<dbReference type="RefSeq" id="WP_064721056.1">
    <property type="nucleotide sequence ID" value="NZ_LXEV01000034.1"/>
</dbReference>
<organism evidence="2 3">
    <name type="scientific">Proteus hauseri ATCC 700826</name>
    <dbReference type="NCBI Taxonomy" id="1354271"/>
    <lineage>
        <taxon>Bacteria</taxon>
        <taxon>Pseudomonadati</taxon>
        <taxon>Pseudomonadota</taxon>
        <taxon>Gammaproteobacteria</taxon>
        <taxon>Enterobacterales</taxon>
        <taxon>Morganellaceae</taxon>
        <taxon>Proteus</taxon>
    </lineage>
</organism>
<dbReference type="Gene3D" id="3.40.50.1000">
    <property type="entry name" value="HAD superfamily/HAD-like"/>
    <property type="match status" value="1"/>
</dbReference>
<dbReference type="SUPFAM" id="SSF56784">
    <property type="entry name" value="HAD-like"/>
    <property type="match status" value="1"/>
</dbReference>
<dbReference type="InterPro" id="IPR006385">
    <property type="entry name" value="HAD_hydro_SerB1"/>
</dbReference>
<keyword evidence="3" id="KW-1185">Reference proteome</keyword>
<dbReference type="PANTHER" id="PTHR43344:SF14">
    <property type="entry name" value="HAD-IB FAMILY HYDROLASE"/>
    <property type="match status" value="1"/>
</dbReference>
<gene>
    <name evidence="2" type="ORF">M997_3155</name>
</gene>
<dbReference type="Proteomes" id="UP000078250">
    <property type="component" value="Unassembled WGS sequence"/>
</dbReference>
<dbReference type="EC" id="3.1.3.41" evidence="2"/>
<reference evidence="2 3" key="1">
    <citation type="submission" date="2016-04" db="EMBL/GenBank/DDBJ databases">
        <title>ATOL: Assembling a taxonomically balanced genome-scale reconstruction of the evolutionary history of the Enterobacteriaceae.</title>
        <authorList>
            <person name="Plunkett G.III."/>
            <person name="Neeno-Eckwall E.C."/>
            <person name="Glasner J.D."/>
            <person name="Perna N.T."/>
        </authorList>
    </citation>
    <scope>NUCLEOTIDE SEQUENCE [LARGE SCALE GENOMIC DNA]</scope>
    <source>
        <strain evidence="2 3">ATCC 700826</strain>
    </source>
</reference>
<dbReference type="NCBIfam" id="TIGR01490">
    <property type="entry name" value="HAD-SF-IB-hyp1"/>
    <property type="match status" value="1"/>
</dbReference>
<dbReference type="GO" id="GO:0036424">
    <property type="term" value="F:L-phosphoserine phosphatase activity"/>
    <property type="evidence" value="ECO:0007669"/>
    <property type="project" value="TreeGrafter"/>
</dbReference>
<accession>A0AAJ3LSJ5</accession>
<dbReference type="NCBIfam" id="TIGR01488">
    <property type="entry name" value="HAD-SF-IB"/>
    <property type="match status" value="1"/>
</dbReference>
<dbReference type="EMBL" id="LXEV01000034">
    <property type="protein sequence ID" value="OAT45123.1"/>
    <property type="molecule type" value="Genomic_DNA"/>
</dbReference>
<sequence length="224" mass="25724">MQPQFENSKNTVKTLSVFDFDGTLTYHDSFIPFLKFAFGKRKFSRRLIKMVLPTLRCFRRKLTRDELKEVLIKTFLTNIDEKWLKEKAEAFCQLYWAKLMRPKGLIAVAEEVNIGAEVTICSASPAMVLQPFADKLGIKLIGTQLEVIDGKLTGKIIGNNCRCGEKIQRLEGIYGDLTQYHLRAWGDSRGDHELLLAAQDPHWRHFHTKNTQAKKSPIKVTVKK</sequence>
<dbReference type="GO" id="GO:0006564">
    <property type="term" value="P:L-serine biosynthetic process"/>
    <property type="evidence" value="ECO:0007669"/>
    <property type="project" value="TreeGrafter"/>
</dbReference>